<evidence type="ECO:0000313" key="2">
    <source>
        <dbReference type="Proteomes" id="UP001189624"/>
    </source>
</evidence>
<accession>A0AA86SIV5</accession>
<gene>
    <name evidence="1" type="ORF">AYBTSS11_LOCUS5080</name>
</gene>
<evidence type="ECO:0000313" key="1">
    <source>
        <dbReference type="EMBL" id="CAJ1931134.1"/>
    </source>
</evidence>
<sequence>MELMVPWYDLVEKIQEAYKFKPNLQQIYQNVLRCPKEHPGFKIVKGILLYNDKKFISEWSPRKQVLLQEDLEMLLEEYPNLHLEEKVFVEGKRDVMTQNNDEAEDQTEAKSYGSDFITSLTLENRPKYFRDYDYSVKDRLK</sequence>
<name>A0AA86SIV5_9FABA</name>
<dbReference type="EMBL" id="OY731399">
    <property type="protein sequence ID" value="CAJ1931134.1"/>
    <property type="molecule type" value="Genomic_DNA"/>
</dbReference>
<reference evidence="1" key="1">
    <citation type="submission" date="2023-10" db="EMBL/GenBank/DDBJ databases">
        <authorList>
            <person name="Domelevo Entfellner J.-B."/>
        </authorList>
    </citation>
    <scope>NUCLEOTIDE SEQUENCE</scope>
</reference>
<dbReference type="Gramene" id="rna-AYBTSS11_LOCUS5080">
    <property type="protein sequence ID" value="CAJ1931134.1"/>
    <property type="gene ID" value="gene-AYBTSS11_LOCUS5080"/>
</dbReference>
<dbReference type="Proteomes" id="UP001189624">
    <property type="component" value="Chromosome 2"/>
</dbReference>
<dbReference type="AlphaFoldDB" id="A0AA86SIV5"/>
<organism evidence="1 2">
    <name type="scientific">Sphenostylis stenocarpa</name>
    <dbReference type="NCBI Taxonomy" id="92480"/>
    <lineage>
        <taxon>Eukaryota</taxon>
        <taxon>Viridiplantae</taxon>
        <taxon>Streptophyta</taxon>
        <taxon>Embryophyta</taxon>
        <taxon>Tracheophyta</taxon>
        <taxon>Spermatophyta</taxon>
        <taxon>Magnoliopsida</taxon>
        <taxon>eudicotyledons</taxon>
        <taxon>Gunneridae</taxon>
        <taxon>Pentapetalae</taxon>
        <taxon>rosids</taxon>
        <taxon>fabids</taxon>
        <taxon>Fabales</taxon>
        <taxon>Fabaceae</taxon>
        <taxon>Papilionoideae</taxon>
        <taxon>50 kb inversion clade</taxon>
        <taxon>NPAAA clade</taxon>
        <taxon>indigoferoid/millettioid clade</taxon>
        <taxon>Phaseoleae</taxon>
        <taxon>Sphenostylis</taxon>
    </lineage>
</organism>
<keyword evidence="2" id="KW-1185">Reference proteome</keyword>
<protein>
    <submittedName>
        <fullName evidence="1">Uncharacterized protein</fullName>
    </submittedName>
</protein>
<proteinExistence type="predicted"/>